<comment type="caution">
    <text evidence="2">The sequence shown here is derived from an EMBL/GenBank/DDBJ whole genome shotgun (WGS) entry which is preliminary data.</text>
</comment>
<evidence type="ECO:0000259" key="1">
    <source>
        <dbReference type="Pfam" id="PF21834"/>
    </source>
</evidence>
<feature type="domain" description="DUF6894" evidence="1">
    <location>
        <begin position="3"/>
        <end position="67"/>
    </location>
</feature>
<dbReference type="RefSeq" id="WP_184090026.1">
    <property type="nucleotide sequence ID" value="NZ_JACIJF010000012.1"/>
</dbReference>
<dbReference type="Pfam" id="PF21834">
    <property type="entry name" value="DUF6894"/>
    <property type="match status" value="1"/>
</dbReference>
<accession>A0A840YGT3</accession>
<name>A0A840YGT3_9SPHN</name>
<dbReference type="EMBL" id="JACIJF010000012">
    <property type="protein sequence ID" value="MBB5712074.1"/>
    <property type="molecule type" value="Genomic_DNA"/>
</dbReference>
<dbReference type="InterPro" id="IPR054189">
    <property type="entry name" value="DUF6894"/>
</dbReference>
<keyword evidence="3" id="KW-1185">Reference proteome</keyword>
<sequence>MQRYQFSLFNGEAVVARASEECAALREAGARALQMIAESIGSDERSWSLQEWRVDIADQAGLILITIGAYARDAAALKVTR</sequence>
<gene>
    <name evidence="2" type="ORF">FHT02_003330</name>
</gene>
<dbReference type="Proteomes" id="UP000527143">
    <property type="component" value="Unassembled WGS sequence"/>
</dbReference>
<reference evidence="2 3" key="1">
    <citation type="submission" date="2020-08" db="EMBL/GenBank/DDBJ databases">
        <title>Genomic Encyclopedia of Type Strains, Phase IV (KMG-IV): sequencing the most valuable type-strain genomes for metagenomic binning, comparative biology and taxonomic classification.</title>
        <authorList>
            <person name="Goeker M."/>
        </authorList>
    </citation>
    <scope>NUCLEOTIDE SEQUENCE [LARGE SCALE GENOMIC DNA]</scope>
    <source>
        <strain evidence="2 3">DSM 26736</strain>
    </source>
</reference>
<evidence type="ECO:0000313" key="2">
    <source>
        <dbReference type="EMBL" id="MBB5712074.1"/>
    </source>
</evidence>
<evidence type="ECO:0000313" key="3">
    <source>
        <dbReference type="Proteomes" id="UP000527143"/>
    </source>
</evidence>
<protein>
    <recommendedName>
        <fullName evidence="1">DUF6894 domain-containing protein</fullName>
    </recommendedName>
</protein>
<dbReference type="AlphaFoldDB" id="A0A840YGT3"/>
<proteinExistence type="predicted"/>
<organism evidence="2 3">
    <name type="scientific">Sphingomonas xinjiangensis</name>
    <dbReference type="NCBI Taxonomy" id="643568"/>
    <lineage>
        <taxon>Bacteria</taxon>
        <taxon>Pseudomonadati</taxon>
        <taxon>Pseudomonadota</taxon>
        <taxon>Alphaproteobacteria</taxon>
        <taxon>Sphingomonadales</taxon>
        <taxon>Sphingomonadaceae</taxon>
        <taxon>Sphingomonas</taxon>
    </lineage>
</organism>